<dbReference type="AlphaFoldDB" id="A0A9D1DXB3"/>
<reference evidence="1" key="2">
    <citation type="journal article" date="2021" name="PeerJ">
        <title>Extensive microbial diversity within the chicken gut microbiome revealed by metagenomics and culture.</title>
        <authorList>
            <person name="Gilroy R."/>
            <person name="Ravi A."/>
            <person name="Getino M."/>
            <person name="Pursley I."/>
            <person name="Horton D.L."/>
            <person name="Alikhan N.F."/>
            <person name="Baker D."/>
            <person name="Gharbi K."/>
            <person name="Hall N."/>
            <person name="Watson M."/>
            <person name="Adriaenssens E.M."/>
            <person name="Foster-Nyarko E."/>
            <person name="Jarju S."/>
            <person name="Secka A."/>
            <person name="Antonio M."/>
            <person name="Oren A."/>
            <person name="Chaudhuri R.R."/>
            <person name="La Ragione R."/>
            <person name="Hildebrand F."/>
            <person name="Pallen M.J."/>
        </authorList>
    </citation>
    <scope>NUCLEOTIDE SEQUENCE</scope>
    <source>
        <strain evidence="1">CHK189-12415</strain>
    </source>
</reference>
<name>A0A9D1DXB3_9FIRM</name>
<comment type="caution">
    <text evidence="1">The sequence shown here is derived from an EMBL/GenBank/DDBJ whole genome shotgun (WGS) entry which is preliminary data.</text>
</comment>
<accession>A0A9D1DXB3</accession>
<feature type="non-terminal residue" evidence="1">
    <location>
        <position position="1"/>
    </location>
</feature>
<gene>
    <name evidence="1" type="ORF">IAB37_03855</name>
</gene>
<evidence type="ECO:0000313" key="2">
    <source>
        <dbReference type="Proteomes" id="UP000824241"/>
    </source>
</evidence>
<reference evidence="1" key="1">
    <citation type="submission" date="2020-10" db="EMBL/GenBank/DDBJ databases">
        <authorList>
            <person name="Gilroy R."/>
        </authorList>
    </citation>
    <scope>NUCLEOTIDE SEQUENCE</scope>
    <source>
        <strain evidence="1">CHK189-12415</strain>
    </source>
</reference>
<dbReference type="EMBL" id="DVHA01000123">
    <property type="protein sequence ID" value="HIR60692.1"/>
    <property type="molecule type" value="Genomic_DNA"/>
</dbReference>
<evidence type="ECO:0000313" key="1">
    <source>
        <dbReference type="EMBL" id="HIR60692.1"/>
    </source>
</evidence>
<organism evidence="1 2">
    <name type="scientific">Candidatus Faecivivens stercoravium</name>
    <dbReference type="NCBI Taxonomy" id="2840803"/>
    <lineage>
        <taxon>Bacteria</taxon>
        <taxon>Bacillati</taxon>
        <taxon>Bacillota</taxon>
        <taxon>Clostridia</taxon>
        <taxon>Eubacteriales</taxon>
        <taxon>Oscillospiraceae</taxon>
        <taxon>Oscillospiraceae incertae sedis</taxon>
        <taxon>Candidatus Faecivivens</taxon>
    </lineage>
</organism>
<sequence length="122" mass="14024">VDLNHFQQITFLTGNSSNEFYCYEDPDSPYMDTLTAYFTPNGGLYAMFFYYSGLDAVSDSDIDYFSEQITAYLQRNGVTARHTIHTTYQLVEDTLIARFTVTYNDPEQGAWVENYVAGKPFK</sequence>
<protein>
    <submittedName>
        <fullName evidence="1">Uncharacterized protein</fullName>
    </submittedName>
</protein>
<dbReference type="Proteomes" id="UP000824241">
    <property type="component" value="Unassembled WGS sequence"/>
</dbReference>
<proteinExistence type="predicted"/>